<dbReference type="SUPFAM" id="SSF55785">
    <property type="entry name" value="PYP-like sensor domain (PAS domain)"/>
    <property type="match status" value="1"/>
</dbReference>
<dbReference type="Pfam" id="PF02518">
    <property type="entry name" value="HATPase_c"/>
    <property type="match status" value="1"/>
</dbReference>
<dbReference type="GO" id="GO:0000155">
    <property type="term" value="F:phosphorelay sensor kinase activity"/>
    <property type="evidence" value="ECO:0007669"/>
    <property type="project" value="InterPro"/>
</dbReference>
<dbReference type="Pfam" id="PF00512">
    <property type="entry name" value="HisKA"/>
    <property type="match status" value="1"/>
</dbReference>
<keyword evidence="12" id="KW-1185">Reference proteome</keyword>
<dbReference type="InterPro" id="IPR036097">
    <property type="entry name" value="HisK_dim/P_sf"/>
</dbReference>
<keyword evidence="11" id="KW-0614">Plasmid</keyword>
<dbReference type="Pfam" id="PF13188">
    <property type="entry name" value="PAS_8"/>
    <property type="match status" value="1"/>
</dbReference>
<accession>A0AAE5WTH0</accession>
<dbReference type="AlphaFoldDB" id="A0AAE5WTH0"/>
<dbReference type="EC" id="2.7.13.3" evidence="2"/>
<feature type="region of interest" description="Disordered" evidence="8">
    <location>
        <begin position="1"/>
        <end position="23"/>
    </location>
</feature>
<reference evidence="11 12" key="1">
    <citation type="submission" date="2019-01" db="EMBL/GenBank/DDBJ databases">
        <title>Genomic insights into the origins and evolution of symbiotic genes in the Phaseolus vulgaris microsymbionts.</title>
        <authorList>
            <person name="Tong W."/>
        </authorList>
    </citation>
    <scope>NUCLEOTIDE SEQUENCE [LARGE SCALE GENOMIC DNA]</scope>
    <source>
        <strain evidence="11 12">FH23</strain>
        <plasmid evidence="12">prapfh23c</plasmid>
    </source>
</reference>
<dbReference type="InterPro" id="IPR004358">
    <property type="entry name" value="Sig_transdc_His_kin-like_C"/>
</dbReference>
<gene>
    <name evidence="11" type="ORF">CO657_30940</name>
</gene>
<dbReference type="Gene3D" id="3.30.450.20">
    <property type="entry name" value="PAS domain"/>
    <property type="match status" value="1"/>
</dbReference>
<feature type="compositionally biased region" description="Low complexity" evidence="8">
    <location>
        <begin position="522"/>
        <end position="532"/>
    </location>
</feature>
<dbReference type="Pfam" id="PF08448">
    <property type="entry name" value="PAS_4"/>
    <property type="match status" value="1"/>
</dbReference>
<dbReference type="InterPro" id="IPR003594">
    <property type="entry name" value="HATPase_dom"/>
</dbReference>
<evidence type="ECO:0000259" key="10">
    <source>
        <dbReference type="PROSITE" id="PS50113"/>
    </source>
</evidence>
<dbReference type="SUPFAM" id="SSF47384">
    <property type="entry name" value="Homodimeric domain of signal transducing histidine kinase"/>
    <property type="match status" value="1"/>
</dbReference>
<dbReference type="InterPro" id="IPR050736">
    <property type="entry name" value="Sensor_HK_Regulatory"/>
</dbReference>
<evidence type="ECO:0000256" key="1">
    <source>
        <dbReference type="ARBA" id="ARBA00000085"/>
    </source>
</evidence>
<dbReference type="EMBL" id="CP035001">
    <property type="protein sequence ID" value="QAS82236.1"/>
    <property type="molecule type" value="Genomic_DNA"/>
</dbReference>
<evidence type="ECO:0000256" key="6">
    <source>
        <dbReference type="ARBA" id="ARBA00023012"/>
    </source>
</evidence>
<keyword evidence="3" id="KW-0597">Phosphoprotein</keyword>
<dbReference type="InterPro" id="IPR003661">
    <property type="entry name" value="HisK_dim/P_dom"/>
</dbReference>
<keyword evidence="5" id="KW-0418">Kinase</keyword>
<dbReference type="PROSITE" id="PS50109">
    <property type="entry name" value="HIS_KIN"/>
    <property type="match status" value="1"/>
</dbReference>
<dbReference type="CDD" id="cd00130">
    <property type="entry name" value="PAS"/>
    <property type="match status" value="1"/>
</dbReference>
<evidence type="ECO:0000256" key="4">
    <source>
        <dbReference type="ARBA" id="ARBA00022679"/>
    </source>
</evidence>
<dbReference type="SUPFAM" id="SSF55874">
    <property type="entry name" value="ATPase domain of HSP90 chaperone/DNA topoisomerase II/histidine kinase"/>
    <property type="match status" value="1"/>
</dbReference>
<evidence type="ECO:0000256" key="5">
    <source>
        <dbReference type="ARBA" id="ARBA00022777"/>
    </source>
</evidence>
<organism evidence="11 12">
    <name type="scientific">Rhizobium acidisoli</name>
    <dbReference type="NCBI Taxonomy" id="1538158"/>
    <lineage>
        <taxon>Bacteria</taxon>
        <taxon>Pseudomonadati</taxon>
        <taxon>Pseudomonadota</taxon>
        <taxon>Alphaproteobacteria</taxon>
        <taxon>Hyphomicrobiales</taxon>
        <taxon>Rhizobiaceae</taxon>
        <taxon>Rhizobium/Agrobacterium group</taxon>
        <taxon>Rhizobium</taxon>
    </lineage>
</organism>
<evidence type="ECO:0000313" key="12">
    <source>
        <dbReference type="Proteomes" id="UP000220927"/>
    </source>
</evidence>
<comment type="catalytic activity">
    <reaction evidence="1">
        <text>ATP + protein L-histidine = ADP + protein N-phospho-L-histidine.</text>
        <dbReference type="EC" id="2.7.13.3"/>
    </reaction>
</comment>
<dbReference type="KEGG" id="rad:CO657_30940"/>
<evidence type="ECO:0000256" key="3">
    <source>
        <dbReference type="ARBA" id="ARBA00022553"/>
    </source>
</evidence>
<geneLocation type="plasmid" evidence="12">
    <name>prapfh23c</name>
</geneLocation>
<dbReference type="NCBIfam" id="TIGR00229">
    <property type="entry name" value="sensory_box"/>
    <property type="match status" value="1"/>
</dbReference>
<sequence length="541" mass="59713">MWQRNNRTSHIGEGSNRQDNRLGDVDQSDLFRAALNLDEAAVSIFDASSRLQYANPAFCHLYGQPVTDQHLGSTAEKLSLLLVPACGSQIAASRCLVPTELKTGEIEECTLALANGTRIGIVHHGLPTGGWCTRHVREIEQLQRVGAINELISFQSLIDQVHDYLWVKDKSSRFVFANVALAKDHGFSHPSQLVGLTDFDLHCQEAAHLFRSTECEILESGVAMLDREEKVVDATGQEKWLSSSKMPLRDASGQIIGIIGVARDITLRRRAEALGQRASELEEASRQLEAALERERQVNALQSQFVAMASHEFRTPLTIIDGAAQRLTRRRDQLDAEFVSTKAEQIRSSVARMVELMESILSFGRLEAGKISIALKPCSIGDILSACCDRHHDWDRKHHVSLRLEPLPKNVAADASALEQVFTNLLSNAAKYSPHSPEIEVRAWSDAQNVYVTVRDRGIGIDEDDLPRMFERYFRARTSSGIAGTGIGLNLVKQIVELHEGTVSVASRKGHGSTFTVSLPAAASAAHPANRAPKTKEQLKR</sequence>
<dbReference type="Gene3D" id="1.10.287.130">
    <property type="match status" value="1"/>
</dbReference>
<keyword evidence="7" id="KW-0175">Coiled coil</keyword>
<feature type="domain" description="PAC" evidence="10">
    <location>
        <begin position="225"/>
        <end position="277"/>
    </location>
</feature>
<dbReference type="PANTHER" id="PTHR43711">
    <property type="entry name" value="TWO-COMPONENT HISTIDINE KINASE"/>
    <property type="match status" value="1"/>
</dbReference>
<protein>
    <recommendedName>
        <fullName evidence="2">histidine kinase</fullName>
        <ecNumber evidence="2">2.7.13.3</ecNumber>
    </recommendedName>
</protein>
<proteinExistence type="predicted"/>
<keyword evidence="4" id="KW-0808">Transferase</keyword>
<dbReference type="InterPro" id="IPR000014">
    <property type="entry name" value="PAS"/>
</dbReference>
<evidence type="ECO:0000313" key="11">
    <source>
        <dbReference type="EMBL" id="QAS82236.1"/>
    </source>
</evidence>
<dbReference type="PRINTS" id="PR00344">
    <property type="entry name" value="BCTRLSENSOR"/>
</dbReference>
<evidence type="ECO:0000256" key="2">
    <source>
        <dbReference type="ARBA" id="ARBA00012438"/>
    </source>
</evidence>
<dbReference type="InterPro" id="IPR035965">
    <property type="entry name" value="PAS-like_dom_sf"/>
</dbReference>
<evidence type="ECO:0000256" key="8">
    <source>
        <dbReference type="SAM" id="MobiDB-lite"/>
    </source>
</evidence>
<dbReference type="InterPro" id="IPR036890">
    <property type="entry name" value="HATPase_C_sf"/>
</dbReference>
<dbReference type="InterPro" id="IPR005467">
    <property type="entry name" value="His_kinase_dom"/>
</dbReference>
<name>A0AAE5WTH0_9HYPH</name>
<dbReference type="PROSITE" id="PS50113">
    <property type="entry name" value="PAC"/>
    <property type="match status" value="1"/>
</dbReference>
<dbReference type="PANTHER" id="PTHR43711:SF26">
    <property type="entry name" value="SENSOR HISTIDINE KINASE RCSC"/>
    <property type="match status" value="1"/>
</dbReference>
<feature type="coiled-coil region" evidence="7">
    <location>
        <begin position="271"/>
        <end position="344"/>
    </location>
</feature>
<keyword evidence="6" id="KW-0902">Two-component regulatory system</keyword>
<dbReference type="InterPro" id="IPR000700">
    <property type="entry name" value="PAS-assoc_C"/>
</dbReference>
<dbReference type="CDD" id="cd00082">
    <property type="entry name" value="HisKA"/>
    <property type="match status" value="1"/>
</dbReference>
<evidence type="ECO:0000256" key="7">
    <source>
        <dbReference type="SAM" id="Coils"/>
    </source>
</evidence>
<feature type="domain" description="Histidine kinase" evidence="9">
    <location>
        <begin position="308"/>
        <end position="523"/>
    </location>
</feature>
<dbReference type="Gene3D" id="3.30.565.10">
    <property type="entry name" value="Histidine kinase-like ATPase, C-terminal domain"/>
    <property type="match status" value="1"/>
</dbReference>
<dbReference type="RefSeq" id="WP_082366436.1">
    <property type="nucleotide sequence ID" value="NZ_CP035001.1"/>
</dbReference>
<dbReference type="InterPro" id="IPR013656">
    <property type="entry name" value="PAS_4"/>
</dbReference>
<dbReference type="SMART" id="SM00387">
    <property type="entry name" value="HATPase_c"/>
    <property type="match status" value="1"/>
</dbReference>
<dbReference type="Proteomes" id="UP000220927">
    <property type="component" value="Plasmid pRapFH23c"/>
</dbReference>
<dbReference type="FunFam" id="3.30.565.10:FF:000006">
    <property type="entry name" value="Sensor histidine kinase WalK"/>
    <property type="match status" value="1"/>
</dbReference>
<dbReference type="SMART" id="SM00388">
    <property type="entry name" value="HisKA"/>
    <property type="match status" value="1"/>
</dbReference>
<evidence type="ECO:0000259" key="9">
    <source>
        <dbReference type="PROSITE" id="PS50109"/>
    </source>
</evidence>
<feature type="region of interest" description="Disordered" evidence="8">
    <location>
        <begin position="522"/>
        <end position="541"/>
    </location>
</feature>